<evidence type="ECO:0000256" key="1">
    <source>
        <dbReference type="ARBA" id="ARBA00004141"/>
    </source>
</evidence>
<evidence type="ECO:0000256" key="6">
    <source>
        <dbReference type="SAM" id="Phobius"/>
    </source>
</evidence>
<feature type="non-terminal residue" evidence="7">
    <location>
        <position position="1"/>
    </location>
</feature>
<evidence type="ECO:0000256" key="2">
    <source>
        <dbReference type="ARBA" id="ARBA00009565"/>
    </source>
</evidence>
<dbReference type="Pfam" id="PF04103">
    <property type="entry name" value="CD20"/>
    <property type="match status" value="1"/>
</dbReference>
<sequence length="152" mass="17248">HLFCCHDKHARNGTDHDRQWSLLYELGHQAFLNAYLWKEMAERFLKGEPKVLRVVQILIFLMNFSLGIIMISVMVSFDGIYYDRRISVYLGYTIWGLVTFLISESLSIAAGTRTTRGLGVDRIVFILSVLEFCISVSLTVFGCKVTCCNPGG</sequence>
<dbReference type="InterPro" id="IPR007237">
    <property type="entry name" value="CD20-like"/>
</dbReference>
<feature type="non-terminal residue" evidence="7">
    <location>
        <position position="152"/>
    </location>
</feature>
<dbReference type="PANTHER" id="PTHR23320:SF128">
    <property type="entry name" value="MEMBRANE-SPANNING 4-DOMAINS SUBFAMILY A MEMBER 4A"/>
    <property type="match status" value="1"/>
</dbReference>
<proteinExistence type="inferred from homology"/>
<feature type="transmembrane region" description="Helical" evidence="6">
    <location>
        <begin position="51"/>
        <end position="77"/>
    </location>
</feature>
<dbReference type="AlphaFoldDB" id="A0A7J7FH36"/>
<evidence type="ECO:0000313" key="8">
    <source>
        <dbReference type="Proteomes" id="UP000551758"/>
    </source>
</evidence>
<keyword evidence="3 6" id="KW-0812">Transmembrane</keyword>
<keyword evidence="5 6" id="KW-0472">Membrane</keyword>
<feature type="transmembrane region" description="Helical" evidence="6">
    <location>
        <begin position="89"/>
        <end position="111"/>
    </location>
</feature>
<name>A0A7J7FH36_DICBM</name>
<dbReference type="EMBL" id="JACDTQ010000577">
    <property type="protein sequence ID" value="KAF5927385.1"/>
    <property type="molecule type" value="Genomic_DNA"/>
</dbReference>
<comment type="subcellular location">
    <subcellularLocation>
        <location evidence="1">Membrane</location>
        <topology evidence="1">Multi-pass membrane protein</topology>
    </subcellularLocation>
</comment>
<evidence type="ECO:0000256" key="3">
    <source>
        <dbReference type="ARBA" id="ARBA00022692"/>
    </source>
</evidence>
<dbReference type="PANTHER" id="PTHR23320">
    <property type="entry name" value="MEMBRANE-SPANNING 4-DOMAINS SUBFAMILY A MS4A -RELATED"/>
    <property type="match status" value="1"/>
</dbReference>
<reference evidence="7 8" key="1">
    <citation type="journal article" date="2020" name="Mol. Biol. Evol.">
        <title>Interspecific Gene Flow and the Evolution of Specialization in Black and White Rhinoceros.</title>
        <authorList>
            <person name="Moodley Y."/>
            <person name="Westbury M.V."/>
            <person name="Russo I.M."/>
            <person name="Gopalakrishnan S."/>
            <person name="Rakotoarivelo A."/>
            <person name="Olsen R.A."/>
            <person name="Prost S."/>
            <person name="Tunstall T."/>
            <person name="Ryder O.A."/>
            <person name="Dalen L."/>
            <person name="Bruford M.W."/>
        </authorList>
    </citation>
    <scope>NUCLEOTIDE SEQUENCE [LARGE SCALE GENOMIC DNA]</scope>
    <source>
        <strain evidence="7">SBR-YM</strain>
        <tissue evidence="7">Skin</tissue>
    </source>
</reference>
<feature type="transmembrane region" description="Helical" evidence="6">
    <location>
        <begin position="123"/>
        <end position="141"/>
    </location>
</feature>
<evidence type="ECO:0000256" key="4">
    <source>
        <dbReference type="ARBA" id="ARBA00022989"/>
    </source>
</evidence>
<evidence type="ECO:0000256" key="5">
    <source>
        <dbReference type="ARBA" id="ARBA00023136"/>
    </source>
</evidence>
<comment type="similarity">
    <text evidence="2">Belongs to the MS4A family.</text>
</comment>
<dbReference type="GO" id="GO:0005886">
    <property type="term" value="C:plasma membrane"/>
    <property type="evidence" value="ECO:0007669"/>
    <property type="project" value="TreeGrafter"/>
</dbReference>
<dbReference type="GO" id="GO:0005794">
    <property type="term" value="C:Golgi apparatus"/>
    <property type="evidence" value="ECO:0007669"/>
    <property type="project" value="TreeGrafter"/>
</dbReference>
<gene>
    <name evidence="7" type="ORF">HPG69_018985</name>
</gene>
<keyword evidence="8" id="KW-1185">Reference proteome</keyword>
<protein>
    <submittedName>
        <fullName evidence="7">Uncharacterized protein</fullName>
    </submittedName>
</protein>
<accession>A0A7J7FH36</accession>
<keyword evidence="4 6" id="KW-1133">Transmembrane helix</keyword>
<evidence type="ECO:0000313" key="7">
    <source>
        <dbReference type="EMBL" id="KAF5927385.1"/>
    </source>
</evidence>
<dbReference type="Proteomes" id="UP000551758">
    <property type="component" value="Unassembled WGS sequence"/>
</dbReference>
<dbReference type="InterPro" id="IPR030417">
    <property type="entry name" value="MS4A"/>
</dbReference>
<comment type="caution">
    <text evidence="7">The sequence shown here is derived from an EMBL/GenBank/DDBJ whole genome shotgun (WGS) entry which is preliminary data.</text>
</comment>
<organism evidence="7 8">
    <name type="scientific">Diceros bicornis minor</name>
    <name type="common">South-central black rhinoceros</name>
    <dbReference type="NCBI Taxonomy" id="77932"/>
    <lineage>
        <taxon>Eukaryota</taxon>
        <taxon>Metazoa</taxon>
        <taxon>Chordata</taxon>
        <taxon>Craniata</taxon>
        <taxon>Vertebrata</taxon>
        <taxon>Euteleostomi</taxon>
        <taxon>Mammalia</taxon>
        <taxon>Eutheria</taxon>
        <taxon>Laurasiatheria</taxon>
        <taxon>Perissodactyla</taxon>
        <taxon>Rhinocerotidae</taxon>
        <taxon>Diceros</taxon>
    </lineage>
</organism>